<dbReference type="CDD" id="cd20335">
    <property type="entry name" value="BRcat_RBR"/>
    <property type="match status" value="1"/>
</dbReference>
<evidence type="ECO:0000256" key="8">
    <source>
        <dbReference type="ARBA" id="ARBA00022833"/>
    </source>
</evidence>
<protein>
    <recommendedName>
        <fullName evidence="2">RBR-type E3 ubiquitin transferase</fullName>
        <ecNumber evidence="2">2.3.2.31</ecNumber>
    </recommendedName>
</protein>
<keyword evidence="4" id="KW-0479">Metal-binding</keyword>
<keyword evidence="12" id="KW-1185">Reference proteome</keyword>
<evidence type="ECO:0000313" key="12">
    <source>
        <dbReference type="Proteomes" id="UP001444661"/>
    </source>
</evidence>
<dbReference type="CDD" id="cd22584">
    <property type="entry name" value="Rcat_RBR_unk"/>
    <property type="match status" value="1"/>
</dbReference>
<keyword evidence="8" id="KW-0862">Zinc</keyword>
<dbReference type="SMART" id="SM00647">
    <property type="entry name" value="IBR"/>
    <property type="match status" value="2"/>
</dbReference>
<comment type="caution">
    <text evidence="11">The sequence shown here is derived from an EMBL/GenBank/DDBJ whole genome shotgun (WGS) entry which is preliminary data.</text>
</comment>
<sequence>MTAIEQLQTPLVGIDDASLVLILELERQDAERLGSRTKGKKREGSDPGDLEMALQLYMEELAEANMFALDRTTARSSQTASQEDARRAHKPTPTPAASSNIDNFADDADMELVENMLSLEFTNEHNIIYDICDLPDVETSTASKGAESSAWAAARLPLQPPPQPHGTHECVACGDRRQAKDVARAPCEYEYCRNCLRRLFEDSMRDETLFPPKCCKKVIPLDGNAKFLPPAVIEAFRRKTIELSTPNRTYCHRKGCSAFIPPERSATGVARCRDCGAKTCTSCKKASHGGDCPQDKQLQKVIVLAGREGWQRCPKCRTMVELDVGCNHMTCRCGAQFCYVCGATWKQCDCERWDERRLVQHARDDNNDQAAVDAGQIEGVAGNRRANHECEHPSWQARGAGICGVCRCRRRGYLLGCQRCRIVRCFVCR</sequence>
<organism evidence="11 12">
    <name type="scientific">Apiospora rasikravindrae</name>
    <dbReference type="NCBI Taxonomy" id="990691"/>
    <lineage>
        <taxon>Eukaryota</taxon>
        <taxon>Fungi</taxon>
        <taxon>Dikarya</taxon>
        <taxon>Ascomycota</taxon>
        <taxon>Pezizomycotina</taxon>
        <taxon>Sordariomycetes</taxon>
        <taxon>Xylariomycetidae</taxon>
        <taxon>Amphisphaeriales</taxon>
        <taxon>Apiosporaceae</taxon>
        <taxon>Apiospora</taxon>
    </lineage>
</organism>
<evidence type="ECO:0000256" key="2">
    <source>
        <dbReference type="ARBA" id="ARBA00012251"/>
    </source>
</evidence>
<evidence type="ECO:0000256" key="9">
    <source>
        <dbReference type="SAM" id="MobiDB-lite"/>
    </source>
</evidence>
<evidence type="ECO:0000256" key="5">
    <source>
        <dbReference type="ARBA" id="ARBA00022737"/>
    </source>
</evidence>
<dbReference type="InterPro" id="IPR044066">
    <property type="entry name" value="TRIAD_supradom"/>
</dbReference>
<dbReference type="PANTHER" id="PTHR11685">
    <property type="entry name" value="RBR FAMILY RING FINGER AND IBR DOMAIN-CONTAINING"/>
    <property type="match status" value="1"/>
</dbReference>
<keyword evidence="3" id="KW-0808">Transferase</keyword>
<dbReference type="InterPro" id="IPR031127">
    <property type="entry name" value="E3_UB_ligase_RBR"/>
</dbReference>
<evidence type="ECO:0000256" key="7">
    <source>
        <dbReference type="ARBA" id="ARBA00022786"/>
    </source>
</evidence>
<comment type="catalytic activity">
    <reaction evidence="1">
        <text>[E2 ubiquitin-conjugating enzyme]-S-ubiquitinyl-L-cysteine + [acceptor protein]-L-lysine = [E2 ubiquitin-conjugating enzyme]-L-cysteine + [acceptor protein]-N(6)-ubiquitinyl-L-lysine.</text>
        <dbReference type="EC" id="2.3.2.31"/>
    </reaction>
</comment>
<dbReference type="Pfam" id="PF01485">
    <property type="entry name" value="IBR"/>
    <property type="match status" value="2"/>
</dbReference>
<reference evidence="11 12" key="1">
    <citation type="submission" date="2023-01" db="EMBL/GenBank/DDBJ databases">
        <title>Analysis of 21 Apiospora genomes using comparative genomics revels a genus with tremendous synthesis potential of carbohydrate active enzymes and secondary metabolites.</title>
        <authorList>
            <person name="Sorensen T."/>
        </authorList>
    </citation>
    <scope>NUCLEOTIDE SEQUENCE [LARGE SCALE GENOMIC DNA]</scope>
    <source>
        <strain evidence="11 12">CBS 33761</strain>
    </source>
</reference>
<dbReference type="PROSITE" id="PS51873">
    <property type="entry name" value="TRIAD"/>
    <property type="match status" value="1"/>
</dbReference>
<dbReference type="SUPFAM" id="SSF57850">
    <property type="entry name" value="RING/U-box"/>
    <property type="match status" value="2"/>
</dbReference>
<evidence type="ECO:0000256" key="4">
    <source>
        <dbReference type="ARBA" id="ARBA00022723"/>
    </source>
</evidence>
<evidence type="ECO:0000256" key="1">
    <source>
        <dbReference type="ARBA" id="ARBA00001798"/>
    </source>
</evidence>
<name>A0ABR1U0N2_9PEZI</name>
<proteinExistence type="predicted"/>
<gene>
    <name evidence="11" type="ORF">PG993_003050</name>
</gene>
<evidence type="ECO:0000256" key="6">
    <source>
        <dbReference type="ARBA" id="ARBA00022771"/>
    </source>
</evidence>
<accession>A0ABR1U0N2</accession>
<dbReference type="EMBL" id="JAQQWK010000002">
    <property type="protein sequence ID" value="KAK8051665.1"/>
    <property type="molecule type" value="Genomic_DNA"/>
</dbReference>
<keyword evidence="6" id="KW-0863">Zinc-finger</keyword>
<dbReference type="EC" id="2.3.2.31" evidence="2"/>
<feature type="region of interest" description="Disordered" evidence="9">
    <location>
        <begin position="72"/>
        <end position="102"/>
    </location>
</feature>
<evidence type="ECO:0000313" key="11">
    <source>
        <dbReference type="EMBL" id="KAK8051665.1"/>
    </source>
</evidence>
<keyword evidence="7" id="KW-0833">Ubl conjugation pathway</keyword>
<dbReference type="Proteomes" id="UP001444661">
    <property type="component" value="Unassembled WGS sequence"/>
</dbReference>
<evidence type="ECO:0000256" key="3">
    <source>
        <dbReference type="ARBA" id="ARBA00022679"/>
    </source>
</evidence>
<dbReference type="InterPro" id="IPR002867">
    <property type="entry name" value="IBR_dom"/>
</dbReference>
<evidence type="ECO:0000259" key="10">
    <source>
        <dbReference type="PROSITE" id="PS51873"/>
    </source>
</evidence>
<feature type="domain" description="RING-type" evidence="10">
    <location>
        <begin position="166"/>
        <end position="354"/>
    </location>
</feature>
<keyword evidence="5" id="KW-0677">Repeat</keyword>
<dbReference type="Gene3D" id="1.20.120.1750">
    <property type="match status" value="1"/>
</dbReference>